<evidence type="ECO:0000256" key="2">
    <source>
        <dbReference type="ARBA" id="ARBA00011738"/>
    </source>
</evidence>
<evidence type="ECO:0000256" key="5">
    <source>
        <dbReference type="ARBA" id="ARBA00032759"/>
    </source>
</evidence>
<dbReference type="PANTHER" id="PTHR11571">
    <property type="entry name" value="GLUTATHIONE S-TRANSFERASE"/>
    <property type="match status" value="1"/>
</dbReference>
<keyword evidence="4" id="KW-0808">Transferase</keyword>
<accession>A0ABN9KZK0</accession>
<comment type="caution">
    <text evidence="8">The sequence shown here is derived from an EMBL/GenBank/DDBJ whole genome shotgun (WGS) entry which is preliminary data.</text>
</comment>
<dbReference type="InterPro" id="IPR036282">
    <property type="entry name" value="Glutathione-S-Trfase_C_sf"/>
</dbReference>
<protein>
    <recommendedName>
        <fullName evidence="3">glutathione transferase</fullName>
        <ecNumber evidence="3">2.5.1.18</ecNumber>
    </recommendedName>
    <alternativeName>
        <fullName evidence="5">GST class-pi</fullName>
    </alternativeName>
</protein>
<dbReference type="Pfam" id="PF02798">
    <property type="entry name" value="GST_N"/>
    <property type="match status" value="1"/>
</dbReference>
<evidence type="ECO:0000313" key="8">
    <source>
        <dbReference type="EMBL" id="CAJ0929413.1"/>
    </source>
</evidence>
<evidence type="ECO:0000256" key="4">
    <source>
        <dbReference type="ARBA" id="ARBA00022679"/>
    </source>
</evidence>
<dbReference type="InterPro" id="IPR036249">
    <property type="entry name" value="Thioredoxin-like_sf"/>
</dbReference>
<keyword evidence="9" id="KW-1185">Reference proteome</keyword>
<comment type="similarity">
    <text evidence="1">Belongs to the GST superfamily. Pi family.</text>
</comment>
<dbReference type="PANTHER" id="PTHR11571:SF141">
    <property type="entry name" value="GLUTATHIONE S-TRANSFERASE"/>
    <property type="match status" value="1"/>
</dbReference>
<organism evidence="8 9">
    <name type="scientific">Ranitomeya imitator</name>
    <name type="common">mimic poison frog</name>
    <dbReference type="NCBI Taxonomy" id="111125"/>
    <lineage>
        <taxon>Eukaryota</taxon>
        <taxon>Metazoa</taxon>
        <taxon>Chordata</taxon>
        <taxon>Craniata</taxon>
        <taxon>Vertebrata</taxon>
        <taxon>Euteleostomi</taxon>
        <taxon>Amphibia</taxon>
        <taxon>Batrachia</taxon>
        <taxon>Anura</taxon>
        <taxon>Neobatrachia</taxon>
        <taxon>Hyloidea</taxon>
        <taxon>Dendrobatidae</taxon>
        <taxon>Dendrobatinae</taxon>
        <taxon>Ranitomeya</taxon>
    </lineage>
</organism>
<dbReference type="PRINTS" id="PR01268">
    <property type="entry name" value="GSTRNSFRASEP"/>
</dbReference>
<dbReference type="InterPro" id="IPR004046">
    <property type="entry name" value="GST_C"/>
</dbReference>
<evidence type="ECO:0000313" key="9">
    <source>
        <dbReference type="Proteomes" id="UP001176940"/>
    </source>
</evidence>
<dbReference type="InterPro" id="IPR004045">
    <property type="entry name" value="Glutathione_S-Trfase_N"/>
</dbReference>
<comment type="subunit">
    <text evidence="2">Homodimer.</text>
</comment>
<evidence type="ECO:0000256" key="1">
    <source>
        <dbReference type="ARBA" id="ARBA00007297"/>
    </source>
</evidence>
<evidence type="ECO:0000259" key="7">
    <source>
        <dbReference type="PROSITE" id="PS50405"/>
    </source>
</evidence>
<dbReference type="InterPro" id="IPR050213">
    <property type="entry name" value="GST_superfamily"/>
</dbReference>
<name>A0ABN9KZK0_9NEOB</name>
<proteinExistence type="inferred from homology"/>
<dbReference type="PROSITE" id="PS50404">
    <property type="entry name" value="GST_NTER"/>
    <property type="match status" value="1"/>
</dbReference>
<feature type="domain" description="GST N-terminal" evidence="6">
    <location>
        <begin position="107"/>
        <end position="188"/>
    </location>
</feature>
<dbReference type="EC" id="2.5.1.18" evidence="3"/>
<dbReference type="InterPro" id="IPR003082">
    <property type="entry name" value="GST_pi"/>
</dbReference>
<dbReference type="Gene3D" id="1.20.1050.10">
    <property type="match status" value="1"/>
</dbReference>
<dbReference type="EMBL" id="CAUEEQ010005877">
    <property type="protein sequence ID" value="CAJ0929413.1"/>
    <property type="molecule type" value="Genomic_DNA"/>
</dbReference>
<feature type="domain" description="GST C-terminal" evidence="7">
    <location>
        <begin position="190"/>
        <end position="311"/>
    </location>
</feature>
<dbReference type="Proteomes" id="UP001176940">
    <property type="component" value="Unassembled WGS sequence"/>
</dbReference>
<sequence>MMTTPPDDDTSVCLAPGCKTSGNRAVGSSQALPVRCCRTLLKPQVLSMIFWVSCFSLMLAMLHPQTGEEKAVQEKERWIHLMPRYYTPASGGDTTQINKQSSVFFFPLLTQVNYLLTGRAEPIRLLLGDQGVSWKEEEVPLADWLTGKCELKKQAVFGQLPQFKDGDFVLYQSNTILRYLGRKYGISGGNNQESALIDMMNDGVDDLRTKYIRLVLLELETGKEKYEKELPNNLSTFERILSQNSNGSKFVVGDKISYADYNLLDILHCHLDLFPGCLSAFPLLKAYNQHIISRPKLMKYLKSEGRAKRPVFPKK</sequence>
<evidence type="ECO:0000256" key="3">
    <source>
        <dbReference type="ARBA" id="ARBA00012452"/>
    </source>
</evidence>
<evidence type="ECO:0000259" key="6">
    <source>
        <dbReference type="PROSITE" id="PS50404"/>
    </source>
</evidence>
<dbReference type="InterPro" id="IPR010987">
    <property type="entry name" value="Glutathione-S-Trfase_C-like"/>
</dbReference>
<dbReference type="InterPro" id="IPR040079">
    <property type="entry name" value="Glutathione_S-Trfase"/>
</dbReference>
<dbReference type="PROSITE" id="PS50405">
    <property type="entry name" value="GST_CTER"/>
    <property type="match status" value="1"/>
</dbReference>
<dbReference type="SUPFAM" id="SSF52833">
    <property type="entry name" value="Thioredoxin-like"/>
    <property type="match status" value="1"/>
</dbReference>
<dbReference type="Gene3D" id="3.40.30.10">
    <property type="entry name" value="Glutaredoxin"/>
    <property type="match status" value="1"/>
</dbReference>
<dbReference type="SFLD" id="SFLDS00019">
    <property type="entry name" value="Glutathione_Transferase_(cytos"/>
    <property type="match status" value="1"/>
</dbReference>
<reference evidence="8" key="1">
    <citation type="submission" date="2023-07" db="EMBL/GenBank/DDBJ databases">
        <authorList>
            <person name="Stuckert A."/>
        </authorList>
    </citation>
    <scope>NUCLEOTIDE SEQUENCE</scope>
</reference>
<dbReference type="Pfam" id="PF14497">
    <property type="entry name" value="GST_C_3"/>
    <property type="match status" value="1"/>
</dbReference>
<dbReference type="SUPFAM" id="SSF47616">
    <property type="entry name" value="GST C-terminal domain-like"/>
    <property type="match status" value="1"/>
</dbReference>
<gene>
    <name evidence="8" type="ORF">RIMI_LOCUS3816574</name>
</gene>